<proteinExistence type="predicted"/>
<dbReference type="EMBL" id="JBAMIC010004070">
    <property type="protein sequence ID" value="KAK7088324.1"/>
    <property type="molecule type" value="Genomic_DNA"/>
</dbReference>
<keyword evidence="2" id="KW-1185">Reference proteome</keyword>
<gene>
    <name evidence="1" type="ORF">V1264_022253</name>
</gene>
<organism evidence="1 2">
    <name type="scientific">Littorina saxatilis</name>
    <dbReference type="NCBI Taxonomy" id="31220"/>
    <lineage>
        <taxon>Eukaryota</taxon>
        <taxon>Metazoa</taxon>
        <taxon>Spiralia</taxon>
        <taxon>Lophotrochozoa</taxon>
        <taxon>Mollusca</taxon>
        <taxon>Gastropoda</taxon>
        <taxon>Caenogastropoda</taxon>
        <taxon>Littorinimorpha</taxon>
        <taxon>Littorinoidea</taxon>
        <taxon>Littorinidae</taxon>
        <taxon>Littorina</taxon>
    </lineage>
</organism>
<accession>A0AAN9FXE8</accession>
<sequence>MWFRKQLTDSERHRITRKTRSAHEMQSYHQQADGKLDLTECVTVQDASDVTYRYRYRYPATGVGPSPRTSNILAMCGNNGITYFRQKDQ</sequence>
<dbReference type="Proteomes" id="UP001374579">
    <property type="component" value="Unassembled WGS sequence"/>
</dbReference>
<evidence type="ECO:0000313" key="2">
    <source>
        <dbReference type="Proteomes" id="UP001374579"/>
    </source>
</evidence>
<dbReference type="AlphaFoldDB" id="A0AAN9FXE8"/>
<reference evidence="1 2" key="1">
    <citation type="submission" date="2024-02" db="EMBL/GenBank/DDBJ databases">
        <title>Chromosome-scale genome assembly of the rough periwinkle Littorina saxatilis.</title>
        <authorList>
            <person name="De Jode A."/>
            <person name="Faria R."/>
            <person name="Formenti G."/>
            <person name="Sims Y."/>
            <person name="Smith T.P."/>
            <person name="Tracey A."/>
            <person name="Wood J.M.D."/>
            <person name="Zagrodzka Z.B."/>
            <person name="Johannesson K."/>
            <person name="Butlin R.K."/>
            <person name="Leder E.H."/>
        </authorList>
    </citation>
    <scope>NUCLEOTIDE SEQUENCE [LARGE SCALE GENOMIC DNA]</scope>
    <source>
        <strain evidence="1">Snail1</strain>
        <tissue evidence="1">Muscle</tissue>
    </source>
</reference>
<comment type="caution">
    <text evidence="1">The sequence shown here is derived from an EMBL/GenBank/DDBJ whole genome shotgun (WGS) entry which is preliminary data.</text>
</comment>
<protein>
    <submittedName>
        <fullName evidence="1">Uncharacterized protein</fullName>
    </submittedName>
</protein>
<name>A0AAN9FXE8_9CAEN</name>
<evidence type="ECO:0000313" key="1">
    <source>
        <dbReference type="EMBL" id="KAK7088324.1"/>
    </source>
</evidence>